<dbReference type="EMBL" id="VTYN01000041">
    <property type="protein sequence ID" value="NOH50891.1"/>
    <property type="molecule type" value="Genomic_DNA"/>
</dbReference>
<gene>
    <name evidence="1" type="ORF">F0262_22980</name>
</gene>
<sequence length="260" mass="30029">MTDILPPQVSALVQGVNCLEPYIYEIHKDFNDGKFSDWPAVFLATTLQSTAVSLFKLMPPFEVNNDILDKRSIATLVRNIIDTHDVMSMMLDCKDEEMFNLHRNILGMYLSGRISKIQGSISAEKIQPFYKHSKDWYWKAIKSSPLYTRNMEKLRGGESVFYHSRRQRIEIVCGEQTDFVSGILADISTYVHSMPPALWLTDLDGLYTDTIQNRQTVAIWLRIANFYFAQSLSIFFKVTPYLVSEDADFYIKHHDTPFSN</sequence>
<organism evidence="1 2">
    <name type="scientific">Vibrio rotiferianus</name>
    <dbReference type="NCBI Taxonomy" id="190895"/>
    <lineage>
        <taxon>Bacteria</taxon>
        <taxon>Pseudomonadati</taxon>
        <taxon>Pseudomonadota</taxon>
        <taxon>Gammaproteobacteria</taxon>
        <taxon>Vibrionales</taxon>
        <taxon>Vibrionaceae</taxon>
        <taxon>Vibrio</taxon>
    </lineage>
</organism>
<dbReference type="RefSeq" id="WP_171359214.1">
    <property type="nucleotide sequence ID" value="NZ_VTYN01000041.1"/>
</dbReference>
<protein>
    <submittedName>
        <fullName evidence="1">Uncharacterized protein</fullName>
    </submittedName>
</protein>
<name>A0A7Y4E360_9VIBR</name>
<dbReference type="AlphaFoldDB" id="A0A7Y4E360"/>
<proteinExistence type="predicted"/>
<evidence type="ECO:0000313" key="1">
    <source>
        <dbReference type="EMBL" id="NOH50891.1"/>
    </source>
</evidence>
<accession>A0A7Y4E360</accession>
<dbReference type="Proteomes" id="UP000572072">
    <property type="component" value="Unassembled WGS sequence"/>
</dbReference>
<comment type="caution">
    <text evidence="1">The sequence shown here is derived from an EMBL/GenBank/DDBJ whole genome shotgun (WGS) entry which is preliminary data.</text>
</comment>
<reference evidence="1 2" key="1">
    <citation type="submission" date="2019-08" db="EMBL/GenBank/DDBJ databases">
        <title>Draft genome sequencing and comparative genomics of hatchery-associated Vibrios.</title>
        <authorList>
            <person name="Kehlet-Delgado H."/>
            <person name="Mueller R.S."/>
        </authorList>
    </citation>
    <scope>NUCLEOTIDE SEQUENCE [LARGE SCALE GENOMIC DNA]</scope>
    <source>
        <strain evidence="1 2">00-78-3</strain>
    </source>
</reference>
<evidence type="ECO:0000313" key="2">
    <source>
        <dbReference type="Proteomes" id="UP000572072"/>
    </source>
</evidence>